<organism evidence="7 8">
    <name type="scientific">Pseudohongiella nitratireducens</name>
    <dbReference type="NCBI Taxonomy" id="1768907"/>
    <lineage>
        <taxon>Bacteria</taxon>
        <taxon>Pseudomonadati</taxon>
        <taxon>Pseudomonadota</taxon>
        <taxon>Gammaproteobacteria</taxon>
        <taxon>Pseudomonadales</taxon>
        <taxon>Pseudohongiellaceae</taxon>
        <taxon>Pseudohongiella</taxon>
    </lineage>
</organism>
<keyword evidence="2 5" id="KW-0813">Transport</keyword>
<dbReference type="OrthoDB" id="9795145at2"/>
<protein>
    <recommendedName>
        <fullName evidence="5">Protein-export protein SecB</fullName>
    </recommendedName>
</protein>
<evidence type="ECO:0000313" key="8">
    <source>
        <dbReference type="Proteomes" id="UP000627715"/>
    </source>
</evidence>
<evidence type="ECO:0000256" key="2">
    <source>
        <dbReference type="ARBA" id="ARBA00022448"/>
    </source>
</evidence>
<dbReference type="PANTHER" id="PTHR36918">
    <property type="match status" value="1"/>
</dbReference>
<dbReference type="PANTHER" id="PTHR36918:SF1">
    <property type="entry name" value="PROTEIN-EXPORT PROTEIN SECB"/>
    <property type="match status" value="1"/>
</dbReference>
<keyword evidence="5" id="KW-0963">Cytoplasm</keyword>
<comment type="caution">
    <text evidence="7">The sequence shown here is derived from an EMBL/GenBank/DDBJ whole genome shotgun (WGS) entry which is preliminary data.</text>
</comment>
<dbReference type="GO" id="GO:0051262">
    <property type="term" value="P:protein tetramerization"/>
    <property type="evidence" value="ECO:0007669"/>
    <property type="project" value="InterPro"/>
</dbReference>
<keyword evidence="4 5" id="KW-0811">Translocation</keyword>
<evidence type="ECO:0000256" key="5">
    <source>
        <dbReference type="HAMAP-Rule" id="MF_00821"/>
    </source>
</evidence>
<gene>
    <name evidence="5 7" type="primary">secB</name>
    <name evidence="7" type="ORF">GCM10011403_03940</name>
</gene>
<keyword evidence="3 5" id="KW-0653">Protein transport</keyword>
<feature type="compositionally biased region" description="Polar residues" evidence="6">
    <location>
        <begin position="1"/>
        <end position="11"/>
    </location>
</feature>
<dbReference type="PRINTS" id="PR01594">
    <property type="entry name" value="SECBCHAPRONE"/>
</dbReference>
<feature type="region of interest" description="Disordered" evidence="6">
    <location>
        <begin position="1"/>
        <end position="24"/>
    </location>
</feature>
<dbReference type="NCBIfam" id="NF004393">
    <property type="entry name" value="PRK05751.1-4"/>
    <property type="match status" value="1"/>
</dbReference>
<evidence type="ECO:0000256" key="4">
    <source>
        <dbReference type="ARBA" id="ARBA00023010"/>
    </source>
</evidence>
<evidence type="ECO:0000313" key="7">
    <source>
        <dbReference type="EMBL" id="GGG50069.1"/>
    </source>
</evidence>
<dbReference type="RefSeq" id="WP_068812052.1">
    <property type="nucleotide sequence ID" value="NZ_BMIY01000002.1"/>
</dbReference>
<dbReference type="InterPro" id="IPR003708">
    <property type="entry name" value="SecB"/>
</dbReference>
<keyword evidence="8" id="KW-1185">Reference proteome</keyword>
<dbReference type="HAMAP" id="MF_00821">
    <property type="entry name" value="SecB"/>
    <property type="match status" value="1"/>
</dbReference>
<dbReference type="SUPFAM" id="SSF54611">
    <property type="entry name" value="SecB-like"/>
    <property type="match status" value="1"/>
</dbReference>
<comment type="function">
    <text evidence="5">One of the proteins required for the normal export of preproteins out of the cell cytoplasm. It is a molecular chaperone that binds to a subset of precursor proteins, maintaining them in a translocation-competent state. It also specifically binds to its receptor SecA.</text>
</comment>
<dbReference type="Proteomes" id="UP000627715">
    <property type="component" value="Unassembled WGS sequence"/>
</dbReference>
<dbReference type="AlphaFoldDB" id="A0A917GKT3"/>
<reference evidence="7" key="2">
    <citation type="submission" date="2020-09" db="EMBL/GenBank/DDBJ databases">
        <authorList>
            <person name="Sun Q."/>
            <person name="Zhou Y."/>
        </authorList>
    </citation>
    <scope>NUCLEOTIDE SEQUENCE</scope>
    <source>
        <strain evidence="7">CGMCC 1.15425</strain>
    </source>
</reference>
<evidence type="ECO:0000256" key="6">
    <source>
        <dbReference type="SAM" id="MobiDB-lite"/>
    </source>
</evidence>
<feature type="compositionally biased region" description="Low complexity" evidence="6">
    <location>
        <begin position="12"/>
        <end position="23"/>
    </location>
</feature>
<dbReference type="GO" id="GO:0051082">
    <property type="term" value="F:unfolded protein binding"/>
    <property type="evidence" value="ECO:0007669"/>
    <property type="project" value="InterPro"/>
</dbReference>
<dbReference type="Pfam" id="PF02556">
    <property type="entry name" value="SecB"/>
    <property type="match status" value="1"/>
</dbReference>
<reference evidence="7" key="1">
    <citation type="journal article" date="2014" name="Int. J. Syst. Evol. Microbiol.">
        <title>Complete genome sequence of Corynebacterium casei LMG S-19264T (=DSM 44701T), isolated from a smear-ripened cheese.</title>
        <authorList>
            <consortium name="US DOE Joint Genome Institute (JGI-PGF)"/>
            <person name="Walter F."/>
            <person name="Albersmeier A."/>
            <person name="Kalinowski J."/>
            <person name="Ruckert C."/>
        </authorList>
    </citation>
    <scope>NUCLEOTIDE SEQUENCE</scope>
    <source>
        <strain evidence="7">CGMCC 1.15425</strain>
    </source>
</reference>
<keyword evidence="5" id="KW-0143">Chaperone</keyword>
<dbReference type="EMBL" id="BMIY01000002">
    <property type="protein sequence ID" value="GGG50069.1"/>
    <property type="molecule type" value="Genomic_DNA"/>
</dbReference>
<evidence type="ECO:0000256" key="1">
    <source>
        <dbReference type="ARBA" id="ARBA00009990"/>
    </source>
</evidence>
<comment type="similarity">
    <text evidence="1 5">Belongs to the SecB family.</text>
</comment>
<dbReference type="GO" id="GO:0015031">
    <property type="term" value="P:protein transport"/>
    <property type="evidence" value="ECO:0007669"/>
    <property type="project" value="UniProtKB-UniRule"/>
</dbReference>
<dbReference type="NCBIfam" id="TIGR00809">
    <property type="entry name" value="secB"/>
    <property type="match status" value="1"/>
</dbReference>
<evidence type="ECO:0000256" key="3">
    <source>
        <dbReference type="ARBA" id="ARBA00022927"/>
    </source>
</evidence>
<dbReference type="Gene3D" id="3.10.420.10">
    <property type="entry name" value="SecB-like"/>
    <property type="match status" value="1"/>
</dbReference>
<dbReference type="GO" id="GO:0005737">
    <property type="term" value="C:cytoplasm"/>
    <property type="evidence" value="ECO:0007669"/>
    <property type="project" value="UniProtKB-SubCell"/>
</dbReference>
<dbReference type="InterPro" id="IPR035958">
    <property type="entry name" value="SecB-like_sf"/>
</dbReference>
<comment type="subunit">
    <text evidence="5">Homotetramer, a dimer of dimers. One homotetramer interacts with 1 SecA dimer.</text>
</comment>
<accession>A0A917GKT3</accession>
<comment type="subcellular location">
    <subcellularLocation>
        <location evidence="5">Cytoplasm</location>
    </subcellularLocation>
</comment>
<name>A0A917GKT3_9GAMM</name>
<dbReference type="GO" id="GO:0006457">
    <property type="term" value="P:protein folding"/>
    <property type="evidence" value="ECO:0007669"/>
    <property type="project" value="UniProtKB-UniRule"/>
</dbReference>
<proteinExistence type="inferred from homology"/>
<sequence>MAENENTQNTDAQAAQQEGQQQGPSFALQRIYLKDSSFESPKTPDVFRGQWAPRISFNLNTSNSKVSEGVYEVVLRLTIEAKQEDNVAFLCEVQQAGIFTCDGFNEADLERVLATVCPNILFPYARETVDALVTRGSFPAVMLAPVNFDAVYAQSKQQQQNGENGAAAQTQGAAN</sequence>